<dbReference type="Proteomes" id="UP000634136">
    <property type="component" value="Unassembled WGS sequence"/>
</dbReference>
<accession>A0A834TF81</accession>
<keyword evidence="2" id="KW-1185">Reference proteome</keyword>
<evidence type="ECO:0000313" key="2">
    <source>
        <dbReference type="Proteomes" id="UP000634136"/>
    </source>
</evidence>
<dbReference type="EMBL" id="JAAIUW010000008">
    <property type="protein sequence ID" value="KAF7820022.1"/>
    <property type="molecule type" value="Genomic_DNA"/>
</dbReference>
<evidence type="ECO:0000313" key="1">
    <source>
        <dbReference type="EMBL" id="KAF7820022.1"/>
    </source>
</evidence>
<protein>
    <submittedName>
        <fullName evidence="1">Uncharacterized protein</fullName>
    </submittedName>
</protein>
<dbReference type="AlphaFoldDB" id="A0A834TF81"/>
<comment type="caution">
    <text evidence="1">The sequence shown here is derived from an EMBL/GenBank/DDBJ whole genome shotgun (WGS) entry which is preliminary data.</text>
</comment>
<gene>
    <name evidence="1" type="ORF">G2W53_025477</name>
</gene>
<organism evidence="1 2">
    <name type="scientific">Senna tora</name>
    <dbReference type="NCBI Taxonomy" id="362788"/>
    <lineage>
        <taxon>Eukaryota</taxon>
        <taxon>Viridiplantae</taxon>
        <taxon>Streptophyta</taxon>
        <taxon>Embryophyta</taxon>
        <taxon>Tracheophyta</taxon>
        <taxon>Spermatophyta</taxon>
        <taxon>Magnoliopsida</taxon>
        <taxon>eudicotyledons</taxon>
        <taxon>Gunneridae</taxon>
        <taxon>Pentapetalae</taxon>
        <taxon>rosids</taxon>
        <taxon>fabids</taxon>
        <taxon>Fabales</taxon>
        <taxon>Fabaceae</taxon>
        <taxon>Caesalpinioideae</taxon>
        <taxon>Cassia clade</taxon>
        <taxon>Senna</taxon>
    </lineage>
</organism>
<name>A0A834TF81_9FABA</name>
<sequence length="22" mass="2380">MACLQAVSWAKGPERRLESCGS</sequence>
<proteinExistence type="predicted"/>
<reference evidence="1" key="1">
    <citation type="submission" date="2020-09" db="EMBL/GenBank/DDBJ databases">
        <title>Genome-Enabled Discovery of Anthraquinone Biosynthesis in Senna tora.</title>
        <authorList>
            <person name="Kang S.-H."/>
            <person name="Pandey R.P."/>
            <person name="Lee C.-M."/>
            <person name="Sim J.-S."/>
            <person name="Jeong J.-T."/>
            <person name="Choi B.-S."/>
            <person name="Jung M."/>
            <person name="Ginzburg D."/>
            <person name="Zhao K."/>
            <person name="Won S.Y."/>
            <person name="Oh T.-J."/>
            <person name="Yu Y."/>
            <person name="Kim N.-H."/>
            <person name="Lee O.R."/>
            <person name="Lee T.-H."/>
            <person name="Bashyal P."/>
            <person name="Kim T.-S."/>
            <person name="Lee W.-H."/>
            <person name="Kawkins C."/>
            <person name="Kim C.-K."/>
            <person name="Kim J.S."/>
            <person name="Ahn B.O."/>
            <person name="Rhee S.Y."/>
            <person name="Sohng J.K."/>
        </authorList>
    </citation>
    <scope>NUCLEOTIDE SEQUENCE</scope>
    <source>
        <tissue evidence="1">Leaf</tissue>
    </source>
</reference>